<dbReference type="GeneID" id="90071490"/>
<dbReference type="AlphaFoldDB" id="A0AAV5QFZ2"/>
<sequence length="425" mass="48280">MTDNINPPPAKSPKGANNNGKPKKRHNQKSQKPANKESPHNNKPAGEKRSPDYRTAEIISLINKFPPTQINGKVFEPGQKKAMSNFIKKSLTSEDDIYLVINVVPSDPDFPFDLDALRISLNVPVNYPMKKNRENATSNRPTITVLNDEIPRGITINIERGFNGIVEKSCEKKGKGKKKQDPEGEIKIVGGNNLVGIVQTLDQYLAKFLAQKKRETIKIVKRINKNSNIIEDPKPKAEGDLNWDSFRSSVSKEDIQKLNKLLEDVKHRLNMKNENRFSLFQNYSGIGYVYSFSLDPSIIRMLDSSFGKQSEEFNITKAKLSFTELESIVIRIMIPLDYKNQTIEVTSFGLPNQKDELKKFTSRSDLDFSKGDDKLSLLHQFLNNVRINFNESSKDLLVKGNYSILYLLNFLNSRIYELGLDGKLI</sequence>
<evidence type="ECO:0000313" key="2">
    <source>
        <dbReference type="EMBL" id="GMM33511.1"/>
    </source>
</evidence>
<evidence type="ECO:0000313" key="3">
    <source>
        <dbReference type="Proteomes" id="UP001360560"/>
    </source>
</evidence>
<proteinExistence type="predicted"/>
<reference evidence="2 3" key="1">
    <citation type="journal article" date="2023" name="Elife">
        <title>Identification of key yeast species and microbe-microbe interactions impacting larval growth of Drosophila in the wild.</title>
        <authorList>
            <person name="Mure A."/>
            <person name="Sugiura Y."/>
            <person name="Maeda R."/>
            <person name="Honda K."/>
            <person name="Sakurai N."/>
            <person name="Takahashi Y."/>
            <person name="Watada M."/>
            <person name="Katoh T."/>
            <person name="Gotoh A."/>
            <person name="Gotoh Y."/>
            <person name="Taniguchi I."/>
            <person name="Nakamura K."/>
            <person name="Hayashi T."/>
            <person name="Katayama T."/>
            <person name="Uemura T."/>
            <person name="Hattori Y."/>
        </authorList>
    </citation>
    <scope>NUCLEOTIDE SEQUENCE [LARGE SCALE GENOMIC DNA]</scope>
    <source>
        <strain evidence="2 3">SC-9</strain>
    </source>
</reference>
<dbReference type="RefSeq" id="XP_064850511.1">
    <property type="nucleotide sequence ID" value="XM_064994439.1"/>
</dbReference>
<protein>
    <submittedName>
        <fullName evidence="2">Uncharacterized protein</fullName>
    </submittedName>
</protein>
<dbReference type="Proteomes" id="UP001360560">
    <property type="component" value="Unassembled WGS sequence"/>
</dbReference>
<evidence type="ECO:0000256" key="1">
    <source>
        <dbReference type="SAM" id="MobiDB-lite"/>
    </source>
</evidence>
<name>A0AAV5QFZ2_9ASCO</name>
<keyword evidence="3" id="KW-1185">Reference proteome</keyword>
<organism evidence="2 3">
    <name type="scientific">Saccharomycopsis crataegensis</name>
    <dbReference type="NCBI Taxonomy" id="43959"/>
    <lineage>
        <taxon>Eukaryota</taxon>
        <taxon>Fungi</taxon>
        <taxon>Dikarya</taxon>
        <taxon>Ascomycota</taxon>
        <taxon>Saccharomycotina</taxon>
        <taxon>Saccharomycetes</taxon>
        <taxon>Saccharomycopsidaceae</taxon>
        <taxon>Saccharomycopsis</taxon>
    </lineage>
</organism>
<gene>
    <name evidence="2" type="ORF">DASC09_008360</name>
</gene>
<feature type="compositionally biased region" description="Basic and acidic residues" evidence="1">
    <location>
        <begin position="34"/>
        <end position="52"/>
    </location>
</feature>
<feature type="region of interest" description="Disordered" evidence="1">
    <location>
        <begin position="1"/>
        <end position="52"/>
    </location>
</feature>
<feature type="compositionally biased region" description="Pro residues" evidence="1">
    <location>
        <begin position="1"/>
        <end position="11"/>
    </location>
</feature>
<comment type="caution">
    <text evidence="2">The sequence shown here is derived from an EMBL/GenBank/DDBJ whole genome shotgun (WGS) entry which is preliminary data.</text>
</comment>
<dbReference type="EMBL" id="BTFZ01000001">
    <property type="protein sequence ID" value="GMM33511.1"/>
    <property type="molecule type" value="Genomic_DNA"/>
</dbReference>
<accession>A0AAV5QFZ2</accession>